<evidence type="ECO:0000259" key="2">
    <source>
        <dbReference type="Pfam" id="PF06452"/>
    </source>
</evidence>
<feature type="domain" description="Carbohydrate-binding" evidence="2">
    <location>
        <begin position="55"/>
        <end position="211"/>
    </location>
</feature>
<evidence type="ECO:0000313" key="4">
    <source>
        <dbReference type="Proteomes" id="UP001139450"/>
    </source>
</evidence>
<reference evidence="3" key="1">
    <citation type="submission" date="2022-04" db="EMBL/GenBank/DDBJ databases">
        <title>Mucilaginibacter sp. RS28 isolated from freshwater.</title>
        <authorList>
            <person name="Ko S.-R."/>
        </authorList>
    </citation>
    <scope>NUCLEOTIDE SEQUENCE</scope>
    <source>
        <strain evidence="3">RS28</strain>
    </source>
</reference>
<dbReference type="EMBL" id="JALJEJ010000004">
    <property type="protein sequence ID" value="MCJ8210073.1"/>
    <property type="molecule type" value="Genomic_DNA"/>
</dbReference>
<accession>A0A9X1X5P2</accession>
<dbReference type="AlphaFoldDB" id="A0A9X1X5P2"/>
<keyword evidence="1" id="KW-0732">Signal</keyword>
<dbReference type="InterPro" id="IPR010502">
    <property type="entry name" value="Carb-bd_dom_fam9"/>
</dbReference>
<dbReference type="GO" id="GO:0016052">
    <property type="term" value="P:carbohydrate catabolic process"/>
    <property type="evidence" value="ECO:0007669"/>
    <property type="project" value="InterPro"/>
</dbReference>
<sequence length="374" mass="43064">MNNYPNQKLVKLLFSTVLLLSFQGAFAQDLFKGFEELFTSPLNYMVGYTSLAPKIDGDINDAVWQKASWTAEFQDIEGNTQPKPSYPTRVKMLWDDHYLYIAAELKDPQVWASIKQHDAIVYWDNDFEVFIDPANTSHRYFEIEINPLNTIFDLFLNKPYRNGGTPLISWDTPGLRSAVQIQGTLNKSNDTDRGWTVEMAIPFKALGIGDNERNGVTEGTLWRINFSRVEWDTKVVNGKYVKVIDSTKSHPEHNWVWSPQAVINMHFPERWGYLQFTKQQTPPAFQLPYEEEQRKYLWLLYYKQKQYQEAHHRYATTLAELNFPETINVGSSDNKVNLEATPNLFMATISTIGAATVVAINQEGLIQKIGSSKR</sequence>
<dbReference type="SUPFAM" id="SSF49344">
    <property type="entry name" value="CBD9-like"/>
    <property type="match status" value="1"/>
</dbReference>
<feature type="signal peptide" evidence="1">
    <location>
        <begin position="1"/>
        <end position="27"/>
    </location>
</feature>
<protein>
    <submittedName>
        <fullName evidence="3">Carbohydrate-binding family 9-like protein</fullName>
    </submittedName>
</protein>
<dbReference type="PANTHER" id="PTHR35532">
    <property type="entry name" value="SIMILAR TO POLYHYDROXYALKANOATE DEPOLYMERASE"/>
    <property type="match status" value="1"/>
</dbReference>
<keyword evidence="4" id="KW-1185">Reference proteome</keyword>
<evidence type="ECO:0000256" key="1">
    <source>
        <dbReference type="SAM" id="SignalP"/>
    </source>
</evidence>
<dbReference type="PANTHER" id="PTHR35532:SF5">
    <property type="entry name" value="CARBOHYDRATE-BINDING DOMAIN-CONTAINING PROTEIN"/>
    <property type="match status" value="1"/>
</dbReference>
<feature type="chain" id="PRO_5040742203" evidence="1">
    <location>
        <begin position="28"/>
        <end position="374"/>
    </location>
</feature>
<organism evidence="3 4">
    <name type="scientific">Mucilaginibacter straminoryzae</name>
    <dbReference type="NCBI Taxonomy" id="2932774"/>
    <lineage>
        <taxon>Bacteria</taxon>
        <taxon>Pseudomonadati</taxon>
        <taxon>Bacteroidota</taxon>
        <taxon>Sphingobacteriia</taxon>
        <taxon>Sphingobacteriales</taxon>
        <taxon>Sphingobacteriaceae</taxon>
        <taxon>Mucilaginibacter</taxon>
    </lineage>
</organism>
<proteinExistence type="predicted"/>
<dbReference type="GO" id="GO:0004553">
    <property type="term" value="F:hydrolase activity, hydrolyzing O-glycosyl compounds"/>
    <property type="evidence" value="ECO:0007669"/>
    <property type="project" value="InterPro"/>
</dbReference>
<dbReference type="RefSeq" id="WP_245129913.1">
    <property type="nucleotide sequence ID" value="NZ_JALJEJ010000004.1"/>
</dbReference>
<name>A0A9X1X5P2_9SPHI</name>
<dbReference type="GO" id="GO:0030246">
    <property type="term" value="F:carbohydrate binding"/>
    <property type="evidence" value="ECO:0007669"/>
    <property type="project" value="InterPro"/>
</dbReference>
<gene>
    <name evidence="3" type="ORF">MUY27_10165</name>
</gene>
<comment type="caution">
    <text evidence="3">The sequence shown here is derived from an EMBL/GenBank/DDBJ whole genome shotgun (WGS) entry which is preliminary data.</text>
</comment>
<dbReference type="Proteomes" id="UP001139450">
    <property type="component" value="Unassembled WGS sequence"/>
</dbReference>
<dbReference type="Pfam" id="PF06452">
    <property type="entry name" value="CBM9_1"/>
    <property type="match status" value="1"/>
</dbReference>
<dbReference type="Gene3D" id="2.60.40.1190">
    <property type="match status" value="1"/>
</dbReference>
<evidence type="ECO:0000313" key="3">
    <source>
        <dbReference type="EMBL" id="MCJ8210073.1"/>
    </source>
</evidence>
<dbReference type="CDD" id="cd09620">
    <property type="entry name" value="CBM9_like_3"/>
    <property type="match status" value="1"/>
</dbReference>